<organism evidence="4 5">
    <name type="scientific">Tenuifilum thalassicum</name>
    <dbReference type="NCBI Taxonomy" id="2590900"/>
    <lineage>
        <taxon>Bacteria</taxon>
        <taxon>Pseudomonadati</taxon>
        <taxon>Bacteroidota</taxon>
        <taxon>Bacteroidia</taxon>
        <taxon>Bacteroidales</taxon>
        <taxon>Tenuifilaceae</taxon>
        <taxon>Tenuifilum</taxon>
    </lineage>
</organism>
<protein>
    <submittedName>
        <fullName evidence="4">AsmA family protein</fullName>
    </submittedName>
</protein>
<keyword evidence="2" id="KW-0472">Membrane</keyword>
<evidence type="ECO:0000313" key="4">
    <source>
        <dbReference type="EMBL" id="QKG80962.1"/>
    </source>
</evidence>
<keyword evidence="5" id="KW-1185">Reference proteome</keyword>
<name>A0A7D4CAU1_9BACT</name>
<dbReference type="EMBL" id="CP041345">
    <property type="protein sequence ID" value="QKG80962.1"/>
    <property type="molecule type" value="Genomic_DNA"/>
</dbReference>
<keyword evidence="2" id="KW-1133">Transmembrane helix</keyword>
<dbReference type="KEGG" id="ttz:FHG85_12050"/>
<feature type="coiled-coil region" evidence="1">
    <location>
        <begin position="813"/>
        <end position="874"/>
    </location>
</feature>
<dbReference type="PANTHER" id="PTHR30441:SF8">
    <property type="entry name" value="DUF748 DOMAIN-CONTAINING PROTEIN"/>
    <property type="match status" value="1"/>
</dbReference>
<dbReference type="Pfam" id="PF05170">
    <property type="entry name" value="AsmA"/>
    <property type="match status" value="1"/>
</dbReference>
<feature type="transmembrane region" description="Helical" evidence="2">
    <location>
        <begin position="7"/>
        <end position="30"/>
    </location>
</feature>
<dbReference type="InterPro" id="IPR052894">
    <property type="entry name" value="AsmA-related"/>
</dbReference>
<evidence type="ECO:0000256" key="1">
    <source>
        <dbReference type="SAM" id="Coils"/>
    </source>
</evidence>
<dbReference type="InterPro" id="IPR007844">
    <property type="entry name" value="AsmA"/>
</dbReference>
<evidence type="ECO:0000259" key="3">
    <source>
        <dbReference type="Pfam" id="PF05170"/>
    </source>
</evidence>
<dbReference type="GO" id="GO:0090313">
    <property type="term" value="P:regulation of protein targeting to membrane"/>
    <property type="evidence" value="ECO:0007669"/>
    <property type="project" value="TreeGrafter"/>
</dbReference>
<dbReference type="RefSeq" id="WP_173076240.1">
    <property type="nucleotide sequence ID" value="NZ_CP041345.1"/>
</dbReference>
<evidence type="ECO:0000256" key="2">
    <source>
        <dbReference type="SAM" id="Phobius"/>
    </source>
</evidence>
<evidence type="ECO:0000313" key="5">
    <source>
        <dbReference type="Proteomes" id="UP000500961"/>
    </source>
</evidence>
<gene>
    <name evidence="4" type="ORF">FHG85_12050</name>
</gene>
<dbReference type="Proteomes" id="UP000500961">
    <property type="component" value="Chromosome"/>
</dbReference>
<dbReference type="PANTHER" id="PTHR30441">
    <property type="entry name" value="DUF748 DOMAIN-CONTAINING PROTEIN"/>
    <property type="match status" value="1"/>
</dbReference>
<dbReference type="AlphaFoldDB" id="A0A7D4CAU1"/>
<feature type="domain" description="AsmA" evidence="3">
    <location>
        <begin position="1"/>
        <end position="193"/>
    </location>
</feature>
<keyword evidence="1" id="KW-0175">Coiled coil</keyword>
<accession>A0A7D4CAU1</accession>
<reference evidence="4 5" key="1">
    <citation type="submission" date="2019-07" db="EMBL/GenBank/DDBJ databases">
        <title>Thalassofilum flectens gen. nov., sp. nov., a novel moderate thermophilic anaerobe from a shallow sea hot spring in Kunashir Island (Russia), representing a new family in the order Bacteroidales, and proposal of Thalassofilacea fam. nov.</title>
        <authorList>
            <person name="Kochetkova T.V."/>
            <person name="Podosokorskaya O.A."/>
            <person name="Novikov A."/>
            <person name="Elcheninov A.G."/>
            <person name="Toshchakov S.V."/>
            <person name="Kublanov I.V."/>
        </authorList>
    </citation>
    <scope>NUCLEOTIDE SEQUENCE [LARGE SCALE GENOMIC DNA]</scope>
    <source>
        <strain evidence="4 5">38-H</strain>
    </source>
</reference>
<keyword evidence="2" id="KW-0812">Transmembrane</keyword>
<dbReference type="GO" id="GO:0005886">
    <property type="term" value="C:plasma membrane"/>
    <property type="evidence" value="ECO:0007669"/>
    <property type="project" value="TreeGrafter"/>
</dbReference>
<sequence>MSKWLKFSVRAVVAIVLLFIAAAVVIPIVFKPQLMQIAKRETNSMLNAKVDFDDFQVSLIKGFPNLYVGMKGLSVVGIDNFANDTLVAFREFGVKVNLWSVIDMTNIEVNSVILDGARLTARVLPDGQVNWDVMKPSEDSVEEVEDTAASAIKTKVALKLFQIKDARIAYIDDSSDMKVVVDNLNLTLSSDMGLSRTDLNLKTTVESLNFWMDGIRYLRDARLGFKATIGANLDSSYYTFKENSFSINQLKLLFDGSVSMPGDDIDINLNFKTPTTDFKALLSMVPAIYMKDFEDIQTSGRFSIDGYVKGVYNQKQMPNAFIALSVDNGMFKYPDLPKSVTDVNISTKVWFDGTNMDNTTVNVDKFSLYLGGNPFSMNMRVATPISDMQVDGNVTGKIDFATLADVVPMDSTTMEGLLESNLDFGGKLSYIENEQYDRFKADGQVKLSKFKYNAPDMPAEVNVKEVSMDFTPRYVNLQNFEMTIASSDIRMNGRLENFIPYVFKDETLSGNLNVYSNLLDVNEMMAGESAPEEEVDTSAMGVIELPKNISFLAKVDMKKIIYDKLEINNLFGSINLSGGVANLNNLSMEMLDGLVRMSGTYDSRDVKKPQVDFNFDMSNIDIQTAFKSVSTLQKIAPAVEDMSGKVSTQFNFGSLLDTTMMPVPSSINAYGKIQSKSIGIKNSKALAKLADYLKKEDFRNPSLKDVNLSFSVKDGRIFIEPFDTKIADAKMNFGGDMGIDQTLNFRAKVSVPSSYLGGLSTLANSLLGNYGAKLPQYIDVNLKILGTSTHPEIKIDSGGGSTDSKSSAKETAKEMVKEKVDEAKAEARKEAKAQADKLIADAEKEAERIRAEATNQADMIRKEAEAKAKKTEEEGKKKGPIAARVAKEAAKKIREQGEAAAQKVIDEADKKANAVIAKAKDEAAKLDK</sequence>
<proteinExistence type="predicted"/>
<dbReference type="CDD" id="cd06503">
    <property type="entry name" value="ATP-synt_Fo_b"/>
    <property type="match status" value="1"/>
</dbReference>